<feature type="signal peptide" evidence="1">
    <location>
        <begin position="1"/>
        <end position="17"/>
    </location>
</feature>
<reference evidence="2 3" key="1">
    <citation type="journal article" date="2007" name="Nature">
        <title>Evolution of genes and genomes on the Drosophila phylogeny.</title>
        <authorList>
            <consortium name="Drosophila 12 Genomes Consortium"/>
            <person name="Clark A.G."/>
            <person name="Eisen M.B."/>
            <person name="Smith D.R."/>
            <person name="Bergman C.M."/>
            <person name="Oliver B."/>
            <person name="Markow T.A."/>
            <person name="Kaufman T.C."/>
            <person name="Kellis M."/>
            <person name="Gelbart W."/>
            <person name="Iyer V.N."/>
            <person name="Pollard D.A."/>
            <person name="Sackton T.B."/>
            <person name="Larracuente A.M."/>
            <person name="Singh N.D."/>
            <person name="Abad J.P."/>
            <person name="Abt D.N."/>
            <person name="Adryan B."/>
            <person name="Aguade M."/>
            <person name="Akashi H."/>
            <person name="Anderson W.W."/>
            <person name="Aquadro C.F."/>
            <person name="Ardell D.H."/>
            <person name="Arguello R."/>
            <person name="Artieri C.G."/>
            <person name="Barbash D.A."/>
            <person name="Barker D."/>
            <person name="Barsanti P."/>
            <person name="Batterham P."/>
            <person name="Batzoglou S."/>
            <person name="Begun D."/>
            <person name="Bhutkar A."/>
            <person name="Blanco E."/>
            <person name="Bosak S.A."/>
            <person name="Bradley R.K."/>
            <person name="Brand A.D."/>
            <person name="Brent M.R."/>
            <person name="Brooks A.N."/>
            <person name="Brown R.H."/>
            <person name="Butlin R.K."/>
            <person name="Caggese C."/>
            <person name="Calvi B.R."/>
            <person name="Bernardo de Carvalho A."/>
            <person name="Caspi A."/>
            <person name="Castrezana S."/>
            <person name="Celniker S.E."/>
            <person name="Chang J.L."/>
            <person name="Chapple C."/>
            <person name="Chatterji S."/>
            <person name="Chinwalla A."/>
            <person name="Civetta A."/>
            <person name="Clifton S.W."/>
            <person name="Comeron J.M."/>
            <person name="Costello J.C."/>
            <person name="Coyne J.A."/>
            <person name="Daub J."/>
            <person name="David R.G."/>
            <person name="Delcher A.L."/>
            <person name="Delehaunty K."/>
            <person name="Do C.B."/>
            <person name="Ebling H."/>
            <person name="Edwards K."/>
            <person name="Eickbush T."/>
            <person name="Evans J.D."/>
            <person name="Filipski A."/>
            <person name="Findeiss S."/>
            <person name="Freyhult E."/>
            <person name="Fulton L."/>
            <person name="Fulton R."/>
            <person name="Garcia A.C."/>
            <person name="Gardiner A."/>
            <person name="Garfield D.A."/>
            <person name="Garvin B.E."/>
            <person name="Gibson G."/>
            <person name="Gilbert D."/>
            <person name="Gnerre S."/>
            <person name="Godfrey J."/>
            <person name="Good R."/>
            <person name="Gotea V."/>
            <person name="Gravely B."/>
            <person name="Greenberg A.J."/>
            <person name="Griffiths-Jones S."/>
            <person name="Gross S."/>
            <person name="Guigo R."/>
            <person name="Gustafson E.A."/>
            <person name="Haerty W."/>
            <person name="Hahn M.W."/>
            <person name="Halligan D.L."/>
            <person name="Halpern A.L."/>
            <person name="Halter G.M."/>
            <person name="Han M.V."/>
            <person name="Heger A."/>
            <person name="Hillier L."/>
            <person name="Hinrichs A.S."/>
            <person name="Holmes I."/>
            <person name="Hoskins R.A."/>
            <person name="Hubisz M.J."/>
            <person name="Hultmark D."/>
            <person name="Huntley M.A."/>
            <person name="Jaffe D.B."/>
            <person name="Jagadeeshan S."/>
            <person name="Jeck W.R."/>
            <person name="Johnson J."/>
            <person name="Jones C.D."/>
            <person name="Jordan W.C."/>
            <person name="Karpen G.H."/>
            <person name="Kataoka E."/>
            <person name="Keightley P.D."/>
            <person name="Kheradpour P."/>
            <person name="Kirkness E.F."/>
            <person name="Koerich L.B."/>
            <person name="Kristiansen K."/>
            <person name="Kudrna D."/>
            <person name="Kulathinal R.J."/>
            <person name="Kumar S."/>
            <person name="Kwok R."/>
            <person name="Lander E."/>
            <person name="Langley C.H."/>
            <person name="Lapoint R."/>
            <person name="Lazzaro B.P."/>
            <person name="Lee S.J."/>
            <person name="Levesque L."/>
            <person name="Li R."/>
            <person name="Lin C.F."/>
            <person name="Lin M.F."/>
            <person name="Lindblad-Toh K."/>
            <person name="Llopart A."/>
            <person name="Long M."/>
            <person name="Low L."/>
            <person name="Lozovsky E."/>
            <person name="Lu J."/>
            <person name="Luo M."/>
            <person name="Machado C.A."/>
            <person name="Makalowski W."/>
            <person name="Marzo M."/>
            <person name="Matsuda M."/>
            <person name="Matzkin L."/>
            <person name="McAllister B."/>
            <person name="McBride C.S."/>
            <person name="McKernan B."/>
            <person name="McKernan K."/>
            <person name="Mendez-Lago M."/>
            <person name="Minx P."/>
            <person name="Mollenhauer M.U."/>
            <person name="Montooth K."/>
            <person name="Mount S.M."/>
            <person name="Mu X."/>
            <person name="Myers E."/>
            <person name="Negre B."/>
            <person name="Newfeld S."/>
            <person name="Nielsen R."/>
            <person name="Noor M.A."/>
            <person name="O'Grady P."/>
            <person name="Pachter L."/>
            <person name="Papaceit M."/>
            <person name="Parisi M.J."/>
            <person name="Parisi M."/>
            <person name="Parts L."/>
            <person name="Pedersen J.S."/>
            <person name="Pesole G."/>
            <person name="Phillippy A.M."/>
            <person name="Ponting C.P."/>
            <person name="Pop M."/>
            <person name="Porcelli D."/>
            <person name="Powell J.R."/>
            <person name="Prohaska S."/>
            <person name="Pruitt K."/>
            <person name="Puig M."/>
            <person name="Quesneville H."/>
            <person name="Ram K.R."/>
            <person name="Rand D."/>
            <person name="Rasmussen M.D."/>
            <person name="Reed L.K."/>
            <person name="Reenan R."/>
            <person name="Reily A."/>
            <person name="Remington K.A."/>
            <person name="Rieger T.T."/>
            <person name="Ritchie M.G."/>
            <person name="Robin C."/>
            <person name="Rogers Y.H."/>
            <person name="Rohde C."/>
            <person name="Rozas J."/>
            <person name="Rubenfield M.J."/>
            <person name="Ruiz A."/>
            <person name="Russo S."/>
            <person name="Salzberg S.L."/>
            <person name="Sanchez-Gracia A."/>
            <person name="Saranga D.J."/>
            <person name="Sato H."/>
            <person name="Schaeffer S.W."/>
            <person name="Schatz M.C."/>
            <person name="Schlenke T."/>
            <person name="Schwartz R."/>
            <person name="Segarra C."/>
            <person name="Singh R.S."/>
            <person name="Sirot L."/>
            <person name="Sirota M."/>
            <person name="Sisneros N.B."/>
            <person name="Smith C.D."/>
            <person name="Smith T.F."/>
            <person name="Spieth J."/>
            <person name="Stage D.E."/>
            <person name="Stark A."/>
            <person name="Stephan W."/>
            <person name="Strausberg R.L."/>
            <person name="Strempel S."/>
            <person name="Sturgill D."/>
            <person name="Sutton G."/>
            <person name="Sutton G.G."/>
            <person name="Tao W."/>
            <person name="Teichmann S."/>
            <person name="Tobari Y.N."/>
            <person name="Tomimura Y."/>
            <person name="Tsolas J.M."/>
            <person name="Valente V.L."/>
            <person name="Venter E."/>
            <person name="Venter J.C."/>
            <person name="Vicario S."/>
            <person name="Vieira F.G."/>
            <person name="Vilella A.J."/>
            <person name="Villasante A."/>
            <person name="Walenz B."/>
            <person name="Wang J."/>
            <person name="Wasserman M."/>
            <person name="Watts T."/>
            <person name="Wilson D."/>
            <person name="Wilson R.K."/>
            <person name="Wing R.A."/>
            <person name="Wolfner M.F."/>
            <person name="Wong A."/>
            <person name="Wong G.K."/>
            <person name="Wu C.I."/>
            <person name="Wu G."/>
            <person name="Yamamoto D."/>
            <person name="Yang H.P."/>
            <person name="Yang S.P."/>
            <person name="Yorke J.A."/>
            <person name="Yoshida K."/>
            <person name="Zdobnov E."/>
            <person name="Zhang P."/>
            <person name="Zhang Y."/>
            <person name="Zimin A.V."/>
            <person name="Baldwin J."/>
            <person name="Abdouelleil A."/>
            <person name="Abdulkadir J."/>
            <person name="Abebe A."/>
            <person name="Abera B."/>
            <person name="Abreu J."/>
            <person name="Acer S.C."/>
            <person name="Aftuck L."/>
            <person name="Alexander A."/>
            <person name="An P."/>
            <person name="Anderson E."/>
            <person name="Anderson S."/>
            <person name="Arachi H."/>
            <person name="Azer M."/>
            <person name="Bachantsang P."/>
            <person name="Barry A."/>
            <person name="Bayul T."/>
            <person name="Berlin A."/>
            <person name="Bessette D."/>
            <person name="Bloom T."/>
            <person name="Blye J."/>
            <person name="Boguslavskiy L."/>
            <person name="Bonnet C."/>
            <person name="Boukhgalter B."/>
            <person name="Bourzgui I."/>
            <person name="Brown A."/>
            <person name="Cahill P."/>
            <person name="Channer S."/>
            <person name="Cheshatsang Y."/>
            <person name="Chuda L."/>
            <person name="Citroen M."/>
            <person name="Collymore A."/>
            <person name="Cooke P."/>
            <person name="Costello M."/>
            <person name="D'Aco K."/>
            <person name="Daza R."/>
            <person name="De Haan G."/>
            <person name="DeGray S."/>
            <person name="DeMaso C."/>
            <person name="Dhargay N."/>
            <person name="Dooley K."/>
            <person name="Dooley E."/>
            <person name="Doricent M."/>
            <person name="Dorje P."/>
            <person name="Dorjee K."/>
            <person name="Dupes A."/>
            <person name="Elong R."/>
            <person name="Falk J."/>
            <person name="Farina A."/>
            <person name="Faro S."/>
            <person name="Ferguson D."/>
            <person name="Fisher S."/>
            <person name="Foley C.D."/>
            <person name="Franke A."/>
            <person name="Friedrich D."/>
            <person name="Gadbois L."/>
            <person name="Gearin G."/>
            <person name="Gearin C.R."/>
            <person name="Giannoukos G."/>
            <person name="Goode T."/>
            <person name="Graham J."/>
            <person name="Grandbois E."/>
            <person name="Grewal S."/>
            <person name="Gyaltsen K."/>
            <person name="Hafez N."/>
            <person name="Hagos B."/>
            <person name="Hall J."/>
            <person name="Henson C."/>
            <person name="Hollinger A."/>
            <person name="Honan T."/>
            <person name="Huard M.D."/>
            <person name="Hughes L."/>
            <person name="Hurhula B."/>
            <person name="Husby M.E."/>
            <person name="Kamat A."/>
            <person name="Kanga B."/>
            <person name="Kashin S."/>
            <person name="Khazanovich D."/>
            <person name="Kisner P."/>
            <person name="Lance K."/>
            <person name="Lara M."/>
            <person name="Lee W."/>
            <person name="Lennon N."/>
            <person name="Letendre F."/>
            <person name="LeVine R."/>
            <person name="Lipovsky A."/>
            <person name="Liu X."/>
            <person name="Liu J."/>
            <person name="Liu S."/>
            <person name="Lokyitsang T."/>
            <person name="Lokyitsang Y."/>
            <person name="Lubonja R."/>
            <person name="Lui A."/>
            <person name="MacDonald P."/>
            <person name="Magnisalis V."/>
            <person name="Maru K."/>
            <person name="Matthews C."/>
            <person name="McCusker W."/>
            <person name="McDonough S."/>
            <person name="Mehta T."/>
            <person name="Meldrim J."/>
            <person name="Meneus L."/>
            <person name="Mihai O."/>
            <person name="Mihalev A."/>
            <person name="Mihova T."/>
            <person name="Mittelman R."/>
            <person name="Mlenga V."/>
            <person name="Montmayeur A."/>
            <person name="Mulrain L."/>
            <person name="Navidi A."/>
            <person name="Naylor J."/>
            <person name="Negash T."/>
            <person name="Nguyen T."/>
            <person name="Nguyen N."/>
            <person name="Nicol R."/>
            <person name="Norbu C."/>
            <person name="Norbu N."/>
            <person name="Novod N."/>
            <person name="O'Neill B."/>
            <person name="Osman S."/>
            <person name="Markiewicz E."/>
            <person name="Oyono O.L."/>
            <person name="Patti C."/>
            <person name="Phunkhang P."/>
            <person name="Pierre F."/>
            <person name="Priest M."/>
            <person name="Raghuraman S."/>
            <person name="Rege F."/>
            <person name="Reyes R."/>
            <person name="Rise C."/>
            <person name="Rogov P."/>
            <person name="Ross K."/>
            <person name="Ryan E."/>
            <person name="Settipalli S."/>
            <person name="Shea T."/>
            <person name="Sherpa N."/>
            <person name="Shi L."/>
            <person name="Shih D."/>
            <person name="Sparrow T."/>
            <person name="Spaulding J."/>
            <person name="Stalker J."/>
            <person name="Stange-Thomann N."/>
            <person name="Stavropoulos S."/>
            <person name="Stone C."/>
            <person name="Strader C."/>
            <person name="Tesfaye S."/>
            <person name="Thomson T."/>
            <person name="Thoulutsang Y."/>
            <person name="Thoulutsang D."/>
            <person name="Topham K."/>
            <person name="Topping I."/>
            <person name="Tsamla T."/>
            <person name="Vassiliev H."/>
            <person name="Vo A."/>
            <person name="Wangchuk T."/>
            <person name="Wangdi T."/>
            <person name="Weiand M."/>
            <person name="Wilkinson J."/>
            <person name="Wilson A."/>
            <person name="Yadav S."/>
            <person name="Young G."/>
            <person name="Yu Q."/>
            <person name="Zembek L."/>
            <person name="Zhong D."/>
            <person name="Zimmer A."/>
            <person name="Zwirko Z."/>
            <person name="Jaffe D.B."/>
            <person name="Alvarez P."/>
            <person name="Brockman W."/>
            <person name="Butler J."/>
            <person name="Chin C."/>
            <person name="Gnerre S."/>
            <person name="Grabherr M."/>
            <person name="Kleber M."/>
            <person name="Mauceli E."/>
            <person name="MacCallum I."/>
        </authorList>
    </citation>
    <scope>NUCLEOTIDE SEQUENCE [LARGE SCALE GENOMIC DNA]</scope>
    <source>
        <strain evidence="3">MSH-3 / Tucson 14011-0111.49</strain>
    </source>
</reference>
<sequence length="57" mass="6353">MGIIGLLLLWTYSYYDSINVTRFLGESVGIIGTGDSEKPRNTAVYEVSALLDRCRQP</sequence>
<gene>
    <name evidence="2" type="primary">Dper\GL22214</name>
    <name evidence="2" type="ORF">Dper_GL22214</name>
</gene>
<dbReference type="EMBL" id="CH479182">
    <property type="protein sequence ID" value="EDW34362.1"/>
    <property type="molecule type" value="Genomic_DNA"/>
</dbReference>
<dbReference type="HOGENOM" id="CLU_2998630_0_0_1"/>
<dbReference type="Proteomes" id="UP000008744">
    <property type="component" value="Unassembled WGS sequence"/>
</dbReference>
<evidence type="ECO:0000256" key="1">
    <source>
        <dbReference type="SAM" id="SignalP"/>
    </source>
</evidence>
<keyword evidence="3" id="KW-1185">Reference proteome</keyword>
<dbReference type="OMA" id="PRNTAVY"/>
<feature type="chain" id="PRO_5002803606" evidence="1">
    <location>
        <begin position="18"/>
        <end position="57"/>
    </location>
</feature>
<accession>B4GFH7</accession>
<keyword evidence="1" id="KW-0732">Signal</keyword>
<dbReference type="SMR" id="B4GFH7"/>
<dbReference type="eggNOG" id="KOG1215">
    <property type="taxonomic scope" value="Eukaryota"/>
</dbReference>
<dbReference type="AlphaFoldDB" id="B4GFH7"/>
<proteinExistence type="predicted"/>
<name>B4GFH7_DROPE</name>
<evidence type="ECO:0000313" key="3">
    <source>
        <dbReference type="Proteomes" id="UP000008744"/>
    </source>
</evidence>
<organism evidence="3">
    <name type="scientific">Drosophila persimilis</name>
    <name type="common">Fruit fly</name>
    <dbReference type="NCBI Taxonomy" id="7234"/>
    <lineage>
        <taxon>Eukaryota</taxon>
        <taxon>Metazoa</taxon>
        <taxon>Ecdysozoa</taxon>
        <taxon>Arthropoda</taxon>
        <taxon>Hexapoda</taxon>
        <taxon>Insecta</taxon>
        <taxon>Pterygota</taxon>
        <taxon>Neoptera</taxon>
        <taxon>Endopterygota</taxon>
        <taxon>Diptera</taxon>
        <taxon>Brachycera</taxon>
        <taxon>Muscomorpha</taxon>
        <taxon>Ephydroidea</taxon>
        <taxon>Drosophilidae</taxon>
        <taxon>Drosophila</taxon>
        <taxon>Sophophora</taxon>
    </lineage>
</organism>
<protein>
    <submittedName>
        <fullName evidence="2">GL22214</fullName>
    </submittedName>
</protein>
<evidence type="ECO:0000313" key="2">
    <source>
        <dbReference type="EMBL" id="EDW34362.1"/>
    </source>
</evidence>